<dbReference type="PANTHER" id="PTHR40465:SF1">
    <property type="entry name" value="DUF6534 DOMAIN-CONTAINING PROTEIN"/>
    <property type="match status" value="1"/>
</dbReference>
<feature type="transmembrane region" description="Helical" evidence="2">
    <location>
        <begin position="85"/>
        <end position="105"/>
    </location>
</feature>
<feature type="transmembrane region" description="Helical" evidence="2">
    <location>
        <begin position="152"/>
        <end position="176"/>
    </location>
</feature>
<feature type="transmembrane region" description="Helical" evidence="2">
    <location>
        <begin position="46"/>
        <end position="65"/>
    </location>
</feature>
<evidence type="ECO:0000256" key="1">
    <source>
        <dbReference type="SAM" id="MobiDB-lite"/>
    </source>
</evidence>
<name>A0A4Q9M843_9APHY</name>
<dbReference type="Proteomes" id="UP000292957">
    <property type="component" value="Unassembled WGS sequence"/>
</dbReference>
<dbReference type="PANTHER" id="PTHR40465">
    <property type="entry name" value="CHROMOSOME 1, WHOLE GENOME SHOTGUN SEQUENCE"/>
    <property type="match status" value="1"/>
</dbReference>
<dbReference type="EMBL" id="ML143512">
    <property type="protein sequence ID" value="TBU23195.1"/>
    <property type="molecule type" value="Genomic_DNA"/>
</dbReference>
<feature type="domain" description="DUF6534" evidence="3">
    <location>
        <begin position="163"/>
        <end position="248"/>
    </location>
</feature>
<protein>
    <recommendedName>
        <fullName evidence="3">DUF6534 domain-containing protein</fullName>
    </recommendedName>
</protein>
<gene>
    <name evidence="4" type="ORF">BD311DRAFT_768949</name>
</gene>
<proteinExistence type="predicted"/>
<evidence type="ECO:0000313" key="4">
    <source>
        <dbReference type="EMBL" id="TBU23195.1"/>
    </source>
</evidence>
<keyword evidence="2" id="KW-0472">Membrane</keyword>
<evidence type="ECO:0000259" key="3">
    <source>
        <dbReference type="Pfam" id="PF20152"/>
    </source>
</evidence>
<dbReference type="OrthoDB" id="3183258at2759"/>
<evidence type="ECO:0000256" key="2">
    <source>
        <dbReference type="SAM" id="Phobius"/>
    </source>
</evidence>
<sequence>MATPAQEIYGPIFIGMVFNILLYGVMITQTYLYFNVYRRDKTWMKLFVLTLFLCDTVNTCLDIAFTYQPLVNNFGDNDAISRASWVFATDPAMTAIIAVLTQLFFAWRVKVLTSNYFAVSAIVICAVAQFCGGLGTSIAVGMIPEFVRFQKFQVIVIIWLAFSAAADVLITASLVWHLRKNKTGMAVTDDVVDRIIRLTVQTGLITAVCAAIDLILFLLSSSGLHLIFNLPLSKLYTNSLLSSLNSRRGWQYDTSDVLSGQHSEHRPSAGTRRPRNVNVNVLRSDVGGKRQAPQQIYIDVESHEMVDVVDVKGGHYTATPSFLPDKKTMSPPAERAESSERGVDDII</sequence>
<keyword evidence="2" id="KW-0812">Transmembrane</keyword>
<organism evidence="4">
    <name type="scientific">Dichomitus squalens</name>
    <dbReference type="NCBI Taxonomy" id="114155"/>
    <lineage>
        <taxon>Eukaryota</taxon>
        <taxon>Fungi</taxon>
        <taxon>Dikarya</taxon>
        <taxon>Basidiomycota</taxon>
        <taxon>Agaricomycotina</taxon>
        <taxon>Agaricomycetes</taxon>
        <taxon>Polyporales</taxon>
        <taxon>Polyporaceae</taxon>
        <taxon>Dichomitus</taxon>
    </lineage>
</organism>
<reference evidence="4" key="1">
    <citation type="submission" date="2019-01" db="EMBL/GenBank/DDBJ databases">
        <title>Draft genome sequences of three monokaryotic isolates of the white-rot basidiomycete fungus Dichomitus squalens.</title>
        <authorList>
            <consortium name="DOE Joint Genome Institute"/>
            <person name="Lopez S.C."/>
            <person name="Andreopoulos B."/>
            <person name="Pangilinan J."/>
            <person name="Lipzen A."/>
            <person name="Riley R."/>
            <person name="Ahrendt S."/>
            <person name="Ng V."/>
            <person name="Barry K."/>
            <person name="Daum C."/>
            <person name="Grigoriev I.V."/>
            <person name="Hilden K.S."/>
            <person name="Makela M.R."/>
            <person name="de Vries R.P."/>
        </authorList>
    </citation>
    <scope>NUCLEOTIDE SEQUENCE [LARGE SCALE GENOMIC DNA]</scope>
    <source>
        <strain evidence="4">OM18370.1</strain>
    </source>
</reference>
<feature type="compositionally biased region" description="Basic and acidic residues" evidence="1">
    <location>
        <begin position="324"/>
        <end position="347"/>
    </location>
</feature>
<feature type="region of interest" description="Disordered" evidence="1">
    <location>
        <begin position="320"/>
        <end position="347"/>
    </location>
</feature>
<dbReference type="Pfam" id="PF20152">
    <property type="entry name" value="DUF6534"/>
    <property type="match status" value="1"/>
</dbReference>
<accession>A0A4Q9M843</accession>
<feature type="transmembrane region" description="Helical" evidence="2">
    <location>
        <begin position="12"/>
        <end position="34"/>
    </location>
</feature>
<feature type="transmembrane region" description="Helical" evidence="2">
    <location>
        <begin position="117"/>
        <end position="140"/>
    </location>
</feature>
<dbReference type="InterPro" id="IPR045339">
    <property type="entry name" value="DUF6534"/>
</dbReference>
<feature type="transmembrane region" description="Helical" evidence="2">
    <location>
        <begin position="204"/>
        <end position="228"/>
    </location>
</feature>
<dbReference type="AlphaFoldDB" id="A0A4Q9M843"/>
<keyword evidence="2" id="KW-1133">Transmembrane helix</keyword>